<reference evidence="2" key="2">
    <citation type="journal article" date="2023" name="Front Nutr">
        <title>Lactiplantibacillus pentosus P2020 protects the hyperuricemia and renal inflammation in mice.</title>
        <authorList>
            <person name="Wang Z."/>
            <person name="Song L."/>
            <person name="Li X."/>
            <person name="Xiao Y."/>
            <person name="Huang Y."/>
            <person name="Zhang Y."/>
            <person name="Li J."/>
            <person name="Li M."/>
            <person name="Ren Z."/>
        </authorList>
    </citation>
    <scope>NUCLEOTIDE SEQUENCE</scope>
    <source>
        <strain evidence="2">P2000</strain>
    </source>
</reference>
<dbReference type="SUPFAM" id="SSF56300">
    <property type="entry name" value="Metallo-dependent phosphatases"/>
    <property type="match status" value="1"/>
</dbReference>
<sequence length="602" mass="66235">MISTITLDTYKQKIGSGDAFNLSDSFNGRVGDEQVPLVVRFKERGLAHRFEDGLVPFLTGFVGSLDENDQVTAETGQAVSYVGTSDDIIGLGKVKMNLPGTMFPQEGYFYGFLGLQNADGKRVTTFNIWFHVYNCNPDMFVNKAPFRTELQKLLDTSEQLISKTDGDIQAKLIDWQNAINKLITDGNTNLDAYKQRVSLAEDQLTALATKIKADGLFTQADFDTAIKPLEDLLVGKVNIDESLDIGGKLSRSWATQVDDFIAKLPANGFKIAIVSDSHYEDLYDESSVYSYQYTADAFKHLGAFNRLGNAVDVMVADGDNVNGLDGDVQHTIADGTVYATKLLQTSMAADKYVLLGNHDDNSPQLRLGNLLPTDVITDDQFKKMYQTDDLINGENRSDGSLYFYKDYADQKVRFIGLNSFDVPERVTNADGTVKFPRYLISNYSQDQINWLANVALKNIPAGYQIVVVTHAPLPYGYTPTSEGHMYNQTVVEGLLNAVATGTSYSGKSEDGTPEECQVSIATDFNQQGARPIAGFFGGHVHKEIIKPLDHFTNCVVLADANIDQGNVGTINELGITVVTIDTANRKVTLNGLGRATDRQFTY</sequence>
<dbReference type="RefSeq" id="WP_275875265.1">
    <property type="nucleotide sequence ID" value="NZ_JAPEQV010000017.1"/>
</dbReference>
<name>A0AAX6LGU9_LACPE</name>
<dbReference type="GO" id="GO:0016787">
    <property type="term" value="F:hydrolase activity"/>
    <property type="evidence" value="ECO:0007669"/>
    <property type="project" value="InterPro"/>
</dbReference>
<proteinExistence type="predicted"/>
<evidence type="ECO:0000259" key="1">
    <source>
        <dbReference type="Pfam" id="PF00149"/>
    </source>
</evidence>
<protein>
    <submittedName>
        <fullName evidence="2">Metallophosphoesterase</fullName>
    </submittedName>
</protein>
<reference evidence="2" key="1">
    <citation type="submission" date="2022-11" db="EMBL/GenBank/DDBJ databases">
        <authorList>
            <person name="Wang Z."/>
        </authorList>
    </citation>
    <scope>NUCLEOTIDE SEQUENCE</scope>
    <source>
        <strain evidence="2">P2000</strain>
    </source>
</reference>
<feature type="domain" description="Calcineurin-like phosphoesterase" evidence="1">
    <location>
        <begin position="269"/>
        <end position="494"/>
    </location>
</feature>
<dbReference type="Pfam" id="PF00149">
    <property type="entry name" value="Metallophos"/>
    <property type="match status" value="1"/>
</dbReference>
<dbReference type="Proteomes" id="UP001151834">
    <property type="component" value="Unassembled WGS sequence"/>
</dbReference>
<evidence type="ECO:0000313" key="3">
    <source>
        <dbReference type="Proteomes" id="UP001151834"/>
    </source>
</evidence>
<dbReference type="Gene3D" id="3.60.21.10">
    <property type="match status" value="1"/>
</dbReference>
<dbReference type="InterPro" id="IPR029052">
    <property type="entry name" value="Metallo-depent_PP-like"/>
</dbReference>
<accession>A0AAX6LGU9</accession>
<dbReference type="AlphaFoldDB" id="A0AAX6LGU9"/>
<evidence type="ECO:0000313" key="2">
    <source>
        <dbReference type="EMBL" id="MDF2313774.1"/>
    </source>
</evidence>
<dbReference type="EMBL" id="JAPEQV010000017">
    <property type="protein sequence ID" value="MDF2313774.1"/>
    <property type="molecule type" value="Genomic_DNA"/>
</dbReference>
<dbReference type="InterPro" id="IPR004843">
    <property type="entry name" value="Calcineurin-like_PHP"/>
</dbReference>
<organism evidence="2 3">
    <name type="scientific">Lactiplantibacillus pentosus</name>
    <name type="common">Lactobacillus pentosus</name>
    <dbReference type="NCBI Taxonomy" id="1589"/>
    <lineage>
        <taxon>Bacteria</taxon>
        <taxon>Bacillati</taxon>
        <taxon>Bacillota</taxon>
        <taxon>Bacilli</taxon>
        <taxon>Lactobacillales</taxon>
        <taxon>Lactobacillaceae</taxon>
        <taxon>Lactiplantibacillus</taxon>
    </lineage>
</organism>
<comment type="caution">
    <text evidence="2">The sequence shown here is derived from an EMBL/GenBank/DDBJ whole genome shotgun (WGS) entry which is preliminary data.</text>
</comment>
<gene>
    <name evidence="2" type="ORF">OOJ94_13180</name>
</gene>